<dbReference type="InterPro" id="IPR000863">
    <property type="entry name" value="Sulfotransferase_dom"/>
</dbReference>
<accession>A0AAW1UUX2</accession>
<dbReference type="SUPFAM" id="SSF52540">
    <property type="entry name" value="P-loop containing nucleoside triphosphate hydrolases"/>
    <property type="match status" value="1"/>
</dbReference>
<keyword evidence="2" id="KW-0808">Transferase</keyword>
<name>A0AAW1UUX2_9CUCU</name>
<reference evidence="4 5" key="1">
    <citation type="submission" date="2023-03" db="EMBL/GenBank/DDBJ databases">
        <title>Genome insight into feeding habits of ladybird beetles.</title>
        <authorList>
            <person name="Li H.-S."/>
            <person name="Huang Y.-H."/>
            <person name="Pang H."/>
        </authorList>
    </citation>
    <scope>NUCLEOTIDE SEQUENCE [LARGE SCALE GENOMIC DNA]</scope>
    <source>
        <strain evidence="4">SYSU_2023b</strain>
        <tissue evidence="4">Whole body</tissue>
    </source>
</reference>
<dbReference type="Gene3D" id="3.40.50.300">
    <property type="entry name" value="P-loop containing nucleotide triphosphate hydrolases"/>
    <property type="match status" value="1"/>
</dbReference>
<feature type="domain" description="Sulfotransferase" evidence="3">
    <location>
        <begin position="20"/>
        <end position="297"/>
    </location>
</feature>
<comment type="similarity">
    <text evidence="1">Belongs to the sulfotransferase 1 family.</text>
</comment>
<evidence type="ECO:0000313" key="4">
    <source>
        <dbReference type="EMBL" id="KAK9884601.1"/>
    </source>
</evidence>
<dbReference type="PANTHER" id="PTHR11783">
    <property type="entry name" value="SULFOTRANSFERASE SULT"/>
    <property type="match status" value="1"/>
</dbReference>
<dbReference type="Proteomes" id="UP001431783">
    <property type="component" value="Unassembled WGS sequence"/>
</dbReference>
<dbReference type="Pfam" id="PF00685">
    <property type="entry name" value="Sulfotransfer_1"/>
    <property type="match status" value="1"/>
</dbReference>
<proteinExistence type="inferred from homology"/>
<gene>
    <name evidence="4" type="ORF">WA026_007441</name>
</gene>
<organism evidence="4 5">
    <name type="scientific">Henosepilachna vigintioctopunctata</name>
    <dbReference type="NCBI Taxonomy" id="420089"/>
    <lineage>
        <taxon>Eukaryota</taxon>
        <taxon>Metazoa</taxon>
        <taxon>Ecdysozoa</taxon>
        <taxon>Arthropoda</taxon>
        <taxon>Hexapoda</taxon>
        <taxon>Insecta</taxon>
        <taxon>Pterygota</taxon>
        <taxon>Neoptera</taxon>
        <taxon>Endopterygota</taxon>
        <taxon>Coleoptera</taxon>
        <taxon>Polyphaga</taxon>
        <taxon>Cucujiformia</taxon>
        <taxon>Coccinelloidea</taxon>
        <taxon>Coccinellidae</taxon>
        <taxon>Epilachninae</taxon>
        <taxon>Epilachnini</taxon>
        <taxon>Henosepilachna</taxon>
    </lineage>
</organism>
<dbReference type="GO" id="GO:0008146">
    <property type="term" value="F:sulfotransferase activity"/>
    <property type="evidence" value="ECO:0007669"/>
    <property type="project" value="InterPro"/>
</dbReference>
<sequence length="304" mass="36170">MISTVSEHLLFSFYNLKVRPSDVWIVTFPRSGTTVTQEMVWLLANDLDFETASNIRITRRSPFLEACCSLHPEFCAELLKENEDSQENCRVIKMLSESICTIIDAMQDRRIIKTHLPLSLLPKNLLTAGCKVVYVARNPKDVAVSFYHFHRLNRLLDFRNDFPTFWKYFTKNLVQWSPYWDHVFEAWDKRKEENLLFLFYENIDKDLKGVISKVQNFLGTKFTQEQLSQLENHLKIENFRLNKSVTLDHLYQLKLFRDDERKFIRESNSKKETKSCYFDDQLESEADEWISERLRNSDLKFPPI</sequence>
<dbReference type="EMBL" id="JARQZJ010000093">
    <property type="protein sequence ID" value="KAK9884601.1"/>
    <property type="molecule type" value="Genomic_DNA"/>
</dbReference>
<evidence type="ECO:0000256" key="1">
    <source>
        <dbReference type="ARBA" id="ARBA00005771"/>
    </source>
</evidence>
<comment type="caution">
    <text evidence="4">The sequence shown here is derived from an EMBL/GenBank/DDBJ whole genome shotgun (WGS) entry which is preliminary data.</text>
</comment>
<evidence type="ECO:0000256" key="2">
    <source>
        <dbReference type="ARBA" id="ARBA00022679"/>
    </source>
</evidence>
<dbReference type="AlphaFoldDB" id="A0AAW1UUX2"/>
<dbReference type="InterPro" id="IPR027417">
    <property type="entry name" value="P-loop_NTPase"/>
</dbReference>
<keyword evidence="5" id="KW-1185">Reference proteome</keyword>
<evidence type="ECO:0000313" key="5">
    <source>
        <dbReference type="Proteomes" id="UP001431783"/>
    </source>
</evidence>
<evidence type="ECO:0000259" key="3">
    <source>
        <dbReference type="Pfam" id="PF00685"/>
    </source>
</evidence>
<protein>
    <recommendedName>
        <fullName evidence="3">Sulfotransferase domain-containing protein</fullName>
    </recommendedName>
</protein>